<dbReference type="InterPro" id="IPR017904">
    <property type="entry name" value="ADF/Cofilin"/>
</dbReference>
<dbReference type="SMART" id="SM00102">
    <property type="entry name" value="ADF"/>
    <property type="match status" value="1"/>
</dbReference>
<dbReference type="InterPro" id="IPR002108">
    <property type="entry name" value="ADF-H"/>
</dbReference>
<proteinExistence type="inferred from homology"/>
<dbReference type="CDD" id="cd11286">
    <property type="entry name" value="ADF_cofilin_like"/>
    <property type="match status" value="1"/>
</dbReference>
<evidence type="ECO:0000313" key="5">
    <source>
        <dbReference type="Proteomes" id="UP000002630"/>
    </source>
</evidence>
<dbReference type="STRING" id="2880.D7FYP5"/>
<dbReference type="GO" id="GO:0003779">
    <property type="term" value="F:actin binding"/>
    <property type="evidence" value="ECO:0007669"/>
    <property type="project" value="UniProtKB-KW"/>
</dbReference>
<dbReference type="SUPFAM" id="SSF55753">
    <property type="entry name" value="Actin depolymerizing proteins"/>
    <property type="match status" value="1"/>
</dbReference>
<evidence type="ECO:0000313" key="4">
    <source>
        <dbReference type="EMBL" id="CBJ32595.1"/>
    </source>
</evidence>
<dbReference type="GO" id="GO:0015629">
    <property type="term" value="C:actin cytoskeleton"/>
    <property type="evidence" value="ECO:0007669"/>
    <property type="project" value="InterPro"/>
</dbReference>
<gene>
    <name evidence="4" type="ORF">Esi_0349_0021</name>
</gene>
<name>D7FYP5_ECTSI</name>
<evidence type="ECO:0000256" key="1">
    <source>
        <dbReference type="ARBA" id="ARBA00006844"/>
    </source>
</evidence>
<dbReference type="GO" id="GO:0030042">
    <property type="term" value="P:actin filament depolymerization"/>
    <property type="evidence" value="ECO:0007669"/>
    <property type="project" value="InterPro"/>
</dbReference>
<reference evidence="4 5" key="1">
    <citation type="journal article" date="2010" name="Nature">
        <title>The Ectocarpus genome and the independent evolution of multicellularity in brown algae.</title>
        <authorList>
            <person name="Cock J.M."/>
            <person name="Sterck L."/>
            <person name="Rouze P."/>
            <person name="Scornet D."/>
            <person name="Allen A.E."/>
            <person name="Amoutzias G."/>
            <person name="Anthouard V."/>
            <person name="Artiguenave F."/>
            <person name="Aury J.M."/>
            <person name="Badger J.H."/>
            <person name="Beszteri B."/>
            <person name="Billiau K."/>
            <person name="Bonnet E."/>
            <person name="Bothwell J.H."/>
            <person name="Bowler C."/>
            <person name="Boyen C."/>
            <person name="Brownlee C."/>
            <person name="Carrano C.J."/>
            <person name="Charrier B."/>
            <person name="Cho G.Y."/>
            <person name="Coelho S.M."/>
            <person name="Collen J."/>
            <person name="Corre E."/>
            <person name="Da Silva C."/>
            <person name="Delage L."/>
            <person name="Delaroque N."/>
            <person name="Dittami S.M."/>
            <person name="Doulbeau S."/>
            <person name="Elias M."/>
            <person name="Farnham G."/>
            <person name="Gachon C.M."/>
            <person name="Gschloessl B."/>
            <person name="Heesch S."/>
            <person name="Jabbari K."/>
            <person name="Jubin C."/>
            <person name="Kawai H."/>
            <person name="Kimura K."/>
            <person name="Kloareg B."/>
            <person name="Kupper F.C."/>
            <person name="Lang D."/>
            <person name="Le Bail A."/>
            <person name="Leblanc C."/>
            <person name="Lerouge P."/>
            <person name="Lohr M."/>
            <person name="Lopez P.J."/>
            <person name="Martens C."/>
            <person name="Maumus F."/>
            <person name="Michel G."/>
            <person name="Miranda-Saavedra D."/>
            <person name="Morales J."/>
            <person name="Moreau H."/>
            <person name="Motomura T."/>
            <person name="Nagasato C."/>
            <person name="Napoli C.A."/>
            <person name="Nelson D.R."/>
            <person name="Nyvall-Collen P."/>
            <person name="Peters A.F."/>
            <person name="Pommier C."/>
            <person name="Potin P."/>
            <person name="Poulain J."/>
            <person name="Quesneville H."/>
            <person name="Read B."/>
            <person name="Rensing S.A."/>
            <person name="Ritter A."/>
            <person name="Rousvoal S."/>
            <person name="Samanta M."/>
            <person name="Samson G."/>
            <person name="Schroeder D.C."/>
            <person name="Segurens B."/>
            <person name="Strittmatter M."/>
            <person name="Tonon T."/>
            <person name="Tregear J.W."/>
            <person name="Valentin K."/>
            <person name="von Dassow P."/>
            <person name="Yamagishi T."/>
            <person name="Van de Peer Y."/>
            <person name="Wincker P."/>
        </authorList>
    </citation>
    <scope>NUCLEOTIDE SEQUENCE [LARGE SCALE GENOMIC DNA]</scope>
    <source>
        <strain evidence="5">Ec32 / CCAP1310/4</strain>
    </source>
</reference>
<evidence type="ECO:0000256" key="2">
    <source>
        <dbReference type="ARBA" id="ARBA00023203"/>
    </source>
</evidence>
<dbReference type="eggNOG" id="KOG1735">
    <property type="taxonomic scope" value="Eukaryota"/>
</dbReference>
<keyword evidence="2" id="KW-0009">Actin-binding</keyword>
<dbReference type="Proteomes" id="UP000002630">
    <property type="component" value="Unassembled WGS sequence"/>
</dbReference>
<evidence type="ECO:0000259" key="3">
    <source>
        <dbReference type="PROSITE" id="PS51263"/>
    </source>
</evidence>
<organism evidence="4 5">
    <name type="scientific">Ectocarpus siliculosus</name>
    <name type="common">Brown alga</name>
    <name type="synonym">Conferva siliculosa</name>
    <dbReference type="NCBI Taxonomy" id="2880"/>
    <lineage>
        <taxon>Eukaryota</taxon>
        <taxon>Sar</taxon>
        <taxon>Stramenopiles</taxon>
        <taxon>Ochrophyta</taxon>
        <taxon>PX clade</taxon>
        <taxon>Phaeophyceae</taxon>
        <taxon>Ectocarpales</taxon>
        <taxon>Ectocarpaceae</taxon>
        <taxon>Ectocarpus</taxon>
    </lineage>
</organism>
<comment type="similarity">
    <text evidence="1">Belongs to the actin-binding proteins ADF family.</text>
</comment>
<dbReference type="InterPro" id="IPR029006">
    <property type="entry name" value="ADF-H/Gelsolin-like_dom_sf"/>
</dbReference>
<dbReference type="EMBL" id="FN649760">
    <property type="protein sequence ID" value="CBJ32595.1"/>
    <property type="molecule type" value="Genomic_DNA"/>
</dbReference>
<keyword evidence="5" id="KW-1185">Reference proteome</keyword>
<feature type="domain" description="ADF-H" evidence="3">
    <location>
        <begin position="4"/>
        <end position="138"/>
    </location>
</feature>
<dbReference type="AlphaFoldDB" id="D7FYP5"/>
<dbReference type="PROSITE" id="PS51263">
    <property type="entry name" value="ADF_H"/>
    <property type="match status" value="1"/>
</dbReference>
<dbReference type="PANTHER" id="PTHR11913">
    <property type="entry name" value="COFILIN-RELATED"/>
    <property type="match status" value="1"/>
</dbReference>
<dbReference type="Gene3D" id="3.40.20.10">
    <property type="entry name" value="Severin"/>
    <property type="match status" value="1"/>
</dbReference>
<dbReference type="OrthoDB" id="10249245at2759"/>
<dbReference type="FunCoup" id="D7FYP5">
    <property type="interactions" value="76"/>
</dbReference>
<sequence>MTTGVTVNDEAVEMFNAFKLHRAPHDNRYFIYKIENDAEIIVDTFGDKTKTYDDFTACLPPNECRYGVFDLDFTTRDGREANKLIFISWSPDTAKIKNKMVYAASKEAIKSALMGIGIHLQATDQGELELDYIKSQVQKV</sequence>
<dbReference type="Pfam" id="PF00241">
    <property type="entry name" value="Cofilin_ADF"/>
    <property type="match status" value="1"/>
</dbReference>
<accession>D7FYP5</accession>
<protein>
    <recommendedName>
        <fullName evidence="3">ADF-H domain-containing protein</fullName>
    </recommendedName>
</protein>
<dbReference type="InParanoid" id="D7FYP5"/>